<keyword evidence="3 9" id="KW-0436">Ligase</keyword>
<gene>
    <name evidence="9 15" type="primary">leuS</name>
    <name evidence="15" type="ORF">PL75_00340</name>
</gene>
<sequence length="881" mass="98916">MQEHYQPSAIETAAQEKWEKARLFNVSEDSSKPKYYCLSMFPYPSGKLHMGHVRNYTIGDVLSRFKLLNGYNVMQPMGWDAFGMPAENAAMKHQVAPAKWTYENISYMKQQLKSLGFAIDWEREIATCTPEYYRWEQWLFTKLFEKGIVYRKNGTVNWDPVDQTVLANEQVIDGRGWRSGALIEKREIPMYYFKITDYAEELLADLDKLENWPEQVKTMQRNWIGKSRGMQVRFKVDADSRSGLEGEYADYLQVYTTRPDTLMGATYVAVAAEHPLATAAAADKPELQAFIAECKSGSVAEADMATMEKKGVPTGRYVINPLNGDKLEVWIANYVLWGYGDGAVMAVPAHDERDFEFAAKYALPIKQVIAVAGETFDATKWQEWYADKENGTLINSGKYDGMNFQTAFDTMAADLQAAHAGAPKTQYRLRDWGISRQRYWGCPIPIIHCDCCGDVPVPAEQLPVVLPEDVVPDGTGSPLAKMPEFYETTCPKCGAPAKRETDTMDTFMESSWYPFRYMSPRFEEGMVEPQAAAYWGAVDQYIGGIEHAILHLLYARFFTKLMRDEGLINVDEPFERLLTQGMVVCDTYYREGENGSKNWINPADVELTFDEKGRPVSAVLKADGLPVIISGTEKMSKSKNNGVDPQALIDAYGADTARLFMMFASPPEQSLEWSDSGVEGAHRFLRRLWRTVYEYTTKDNTVAAFAGDQSGLSKALKELRFKLHSTIAKVGDDYGRRLQFNTAIAAVMELLNQYDACVKNGDCDSAEGRAVAQEVLEAAVRLLWPIVPHICETLWSELRPGTALWEAAWPQTDEDALVKSEIEIMVQVNGKLRGKITVAADASKDTVEAAALASDGAVKFMEGKPAKKVIVVPRRLVNIVV</sequence>
<dbReference type="InterPro" id="IPR001412">
    <property type="entry name" value="aa-tRNA-synth_I_CS"/>
</dbReference>
<dbReference type="CDD" id="cd00812">
    <property type="entry name" value="LeuRS_core"/>
    <property type="match status" value="1"/>
</dbReference>
<evidence type="ECO:0000256" key="5">
    <source>
        <dbReference type="ARBA" id="ARBA00022840"/>
    </source>
</evidence>
<evidence type="ECO:0000313" key="16">
    <source>
        <dbReference type="Proteomes" id="UP000036027"/>
    </source>
</evidence>
<evidence type="ECO:0000256" key="6">
    <source>
        <dbReference type="ARBA" id="ARBA00022917"/>
    </source>
</evidence>
<dbReference type="SUPFAM" id="SSF52374">
    <property type="entry name" value="Nucleotidylyl transferase"/>
    <property type="match status" value="1"/>
</dbReference>
<dbReference type="PANTHER" id="PTHR43740:SF2">
    <property type="entry name" value="LEUCINE--TRNA LIGASE, MITOCHONDRIAL"/>
    <property type="match status" value="1"/>
</dbReference>
<dbReference type="GO" id="GO:0005524">
    <property type="term" value="F:ATP binding"/>
    <property type="evidence" value="ECO:0007669"/>
    <property type="project" value="UniProtKB-UniRule"/>
</dbReference>
<feature type="domain" description="Aminoacyl-tRNA synthetase class Ia" evidence="11">
    <location>
        <begin position="630"/>
        <end position="673"/>
    </location>
</feature>
<dbReference type="InterPro" id="IPR025709">
    <property type="entry name" value="Leu_tRNA-synth_edit"/>
</dbReference>
<evidence type="ECO:0000256" key="9">
    <source>
        <dbReference type="HAMAP-Rule" id="MF_00049"/>
    </source>
</evidence>
<feature type="domain" description="Methionyl/Leucyl tRNA synthetase" evidence="13">
    <location>
        <begin position="39"/>
        <end position="171"/>
    </location>
</feature>
<dbReference type="FunFam" id="3.40.50.620:FF:000003">
    <property type="entry name" value="Leucine--tRNA ligase"/>
    <property type="match status" value="1"/>
</dbReference>
<accession>A0A0J0YUQ4</accession>
<evidence type="ECO:0000259" key="12">
    <source>
        <dbReference type="Pfam" id="PF08264"/>
    </source>
</evidence>
<keyword evidence="5 9" id="KW-0067">ATP-binding</keyword>
<dbReference type="PRINTS" id="PR00985">
    <property type="entry name" value="TRNASYNTHLEU"/>
</dbReference>
<evidence type="ECO:0000256" key="2">
    <source>
        <dbReference type="ARBA" id="ARBA00022490"/>
    </source>
</evidence>
<dbReference type="CDD" id="cd07958">
    <property type="entry name" value="Anticodon_Ia_Leu_BEm"/>
    <property type="match status" value="1"/>
</dbReference>
<dbReference type="Proteomes" id="UP000036027">
    <property type="component" value="Unassembled WGS sequence"/>
</dbReference>
<dbReference type="InterPro" id="IPR002302">
    <property type="entry name" value="Leu-tRNA-ligase"/>
</dbReference>
<proteinExistence type="inferred from homology"/>
<dbReference type="STRING" id="1470200.PL75_00340"/>
<dbReference type="AlphaFoldDB" id="A0A0J0YUQ4"/>
<comment type="subcellular location">
    <subcellularLocation>
        <location evidence="9">Cytoplasm</location>
    </subcellularLocation>
</comment>
<name>A0A0J0YUQ4_9NEIS</name>
<dbReference type="InterPro" id="IPR015413">
    <property type="entry name" value="Methionyl/Leucyl_tRNA_Synth"/>
</dbReference>
<dbReference type="PANTHER" id="PTHR43740">
    <property type="entry name" value="LEUCYL-TRNA SYNTHETASE"/>
    <property type="match status" value="1"/>
</dbReference>
<comment type="similarity">
    <text evidence="1 9 10">Belongs to the class-I aminoacyl-tRNA synthetase family.</text>
</comment>
<dbReference type="Pfam" id="PF08264">
    <property type="entry name" value="Anticodon_1"/>
    <property type="match status" value="1"/>
</dbReference>
<dbReference type="InterPro" id="IPR013155">
    <property type="entry name" value="M/V/L/I-tRNA-synth_anticd-bd"/>
</dbReference>
<dbReference type="EMBL" id="JTDO01000001">
    <property type="protein sequence ID" value="KLT73829.1"/>
    <property type="molecule type" value="Genomic_DNA"/>
</dbReference>
<feature type="domain" description="Aminoacyl-tRNA synthetase class Ia" evidence="11">
    <location>
        <begin position="429"/>
        <end position="605"/>
    </location>
</feature>
<evidence type="ECO:0000259" key="13">
    <source>
        <dbReference type="Pfam" id="PF09334"/>
    </source>
</evidence>
<keyword evidence="7 9" id="KW-0030">Aminoacyl-tRNA synthetase</keyword>
<evidence type="ECO:0000256" key="4">
    <source>
        <dbReference type="ARBA" id="ARBA00022741"/>
    </source>
</evidence>
<evidence type="ECO:0000313" key="15">
    <source>
        <dbReference type="EMBL" id="KLT73829.1"/>
    </source>
</evidence>
<dbReference type="Gene3D" id="1.10.730.10">
    <property type="entry name" value="Isoleucyl-tRNA Synthetase, Domain 1"/>
    <property type="match status" value="2"/>
</dbReference>
<evidence type="ECO:0000259" key="11">
    <source>
        <dbReference type="Pfam" id="PF00133"/>
    </source>
</evidence>
<evidence type="ECO:0000259" key="14">
    <source>
        <dbReference type="Pfam" id="PF13603"/>
    </source>
</evidence>
<dbReference type="RefSeq" id="WP_047759921.1">
    <property type="nucleotide sequence ID" value="NZ_CP091510.1"/>
</dbReference>
<dbReference type="FunFam" id="1.10.730.10:FF:000003">
    <property type="entry name" value="Leucine--tRNA ligase"/>
    <property type="match status" value="1"/>
</dbReference>
<evidence type="ECO:0000256" key="1">
    <source>
        <dbReference type="ARBA" id="ARBA00005594"/>
    </source>
</evidence>
<dbReference type="EC" id="6.1.1.4" evidence="9"/>
<keyword evidence="4 9" id="KW-0547">Nucleotide-binding</keyword>
<protein>
    <recommendedName>
        <fullName evidence="9">Leucine--tRNA ligase</fullName>
        <ecNumber evidence="9">6.1.1.4</ecNumber>
    </recommendedName>
    <alternativeName>
        <fullName evidence="9">Leucyl-tRNA synthetase</fullName>
        <shortName evidence="9">LeuRS</shortName>
    </alternativeName>
</protein>
<reference evidence="15 16" key="1">
    <citation type="submission" date="2014-11" db="EMBL/GenBank/DDBJ databases">
        <title>Genome of a novel goose pathogen.</title>
        <authorList>
            <person name="Hansen C.M."/>
            <person name="Hueffer K."/>
            <person name="Choi S.C."/>
        </authorList>
    </citation>
    <scope>NUCLEOTIDE SEQUENCE [LARGE SCALE GENOMIC DNA]</scope>
    <source>
        <strain evidence="15 16">KH1503</strain>
    </source>
</reference>
<dbReference type="PATRIC" id="fig|1470200.3.peg.77"/>
<dbReference type="GO" id="GO:0006429">
    <property type="term" value="P:leucyl-tRNA aminoacylation"/>
    <property type="evidence" value="ECO:0007669"/>
    <property type="project" value="UniProtKB-UniRule"/>
</dbReference>
<dbReference type="Gene3D" id="3.40.50.620">
    <property type="entry name" value="HUPs"/>
    <property type="match status" value="2"/>
</dbReference>
<comment type="catalytic activity">
    <reaction evidence="8 9">
        <text>tRNA(Leu) + L-leucine + ATP = L-leucyl-tRNA(Leu) + AMP + diphosphate</text>
        <dbReference type="Rhea" id="RHEA:11688"/>
        <dbReference type="Rhea" id="RHEA-COMP:9613"/>
        <dbReference type="Rhea" id="RHEA-COMP:9622"/>
        <dbReference type="ChEBI" id="CHEBI:30616"/>
        <dbReference type="ChEBI" id="CHEBI:33019"/>
        <dbReference type="ChEBI" id="CHEBI:57427"/>
        <dbReference type="ChEBI" id="CHEBI:78442"/>
        <dbReference type="ChEBI" id="CHEBI:78494"/>
        <dbReference type="ChEBI" id="CHEBI:456215"/>
        <dbReference type="EC" id="6.1.1.4"/>
    </reaction>
</comment>
<dbReference type="Pfam" id="PF13603">
    <property type="entry name" value="tRNA-synt_1_2"/>
    <property type="match status" value="1"/>
</dbReference>
<dbReference type="Pfam" id="PF00133">
    <property type="entry name" value="tRNA-synt_1"/>
    <property type="match status" value="2"/>
</dbReference>
<evidence type="ECO:0000256" key="10">
    <source>
        <dbReference type="RuleBase" id="RU363035"/>
    </source>
</evidence>
<feature type="domain" description="Leucyl-tRNA synthetase editing" evidence="14">
    <location>
        <begin position="221"/>
        <end position="415"/>
    </location>
</feature>
<evidence type="ECO:0000256" key="3">
    <source>
        <dbReference type="ARBA" id="ARBA00022598"/>
    </source>
</evidence>
<dbReference type="GO" id="GO:0004823">
    <property type="term" value="F:leucine-tRNA ligase activity"/>
    <property type="evidence" value="ECO:0007669"/>
    <property type="project" value="UniProtKB-UniRule"/>
</dbReference>
<dbReference type="Gene3D" id="3.90.740.10">
    <property type="entry name" value="Valyl/Leucyl/Isoleucyl-tRNA synthetase, editing domain"/>
    <property type="match status" value="1"/>
</dbReference>
<comment type="caution">
    <text evidence="15">The sequence shown here is derived from an EMBL/GenBank/DDBJ whole genome shotgun (WGS) entry which is preliminary data.</text>
</comment>
<keyword evidence="2 9" id="KW-0963">Cytoplasm</keyword>
<dbReference type="NCBIfam" id="TIGR00396">
    <property type="entry name" value="leuS_bact"/>
    <property type="match status" value="1"/>
</dbReference>
<dbReference type="FunFam" id="3.90.740.10:FF:000012">
    <property type="entry name" value="Leucine--tRNA ligase"/>
    <property type="match status" value="1"/>
</dbReference>
<organism evidence="15 16">
    <name type="scientific">Neisseria arctica</name>
    <dbReference type="NCBI Taxonomy" id="1470200"/>
    <lineage>
        <taxon>Bacteria</taxon>
        <taxon>Pseudomonadati</taxon>
        <taxon>Pseudomonadota</taxon>
        <taxon>Betaproteobacteria</taxon>
        <taxon>Neisseriales</taxon>
        <taxon>Neisseriaceae</taxon>
        <taxon>Neisseria</taxon>
    </lineage>
</organism>
<dbReference type="Pfam" id="PF09334">
    <property type="entry name" value="tRNA-synt_1g"/>
    <property type="match status" value="1"/>
</dbReference>
<dbReference type="GO" id="GO:0002161">
    <property type="term" value="F:aminoacyl-tRNA deacylase activity"/>
    <property type="evidence" value="ECO:0007669"/>
    <property type="project" value="InterPro"/>
</dbReference>
<dbReference type="InterPro" id="IPR014729">
    <property type="entry name" value="Rossmann-like_a/b/a_fold"/>
</dbReference>
<dbReference type="FunFam" id="3.40.50.620:FF:000124">
    <property type="entry name" value="Leucine--tRNA ligase"/>
    <property type="match status" value="1"/>
</dbReference>
<feature type="domain" description="Methionyl/Valyl/Leucyl/Isoleucyl-tRNA synthetase anticodon-binding" evidence="12">
    <location>
        <begin position="719"/>
        <end position="845"/>
    </location>
</feature>
<dbReference type="FunFam" id="3.10.20.590:FF:000001">
    <property type="entry name" value="Leucine--tRNA ligase"/>
    <property type="match status" value="1"/>
</dbReference>
<evidence type="ECO:0000256" key="7">
    <source>
        <dbReference type="ARBA" id="ARBA00023146"/>
    </source>
</evidence>
<dbReference type="Gene3D" id="2.20.28.290">
    <property type="match status" value="1"/>
</dbReference>
<feature type="short sequence motif" description="'KMSKS' region" evidence="9">
    <location>
        <begin position="634"/>
        <end position="638"/>
    </location>
</feature>
<feature type="short sequence motif" description="'HIGH' region" evidence="9">
    <location>
        <begin position="42"/>
        <end position="52"/>
    </location>
</feature>
<keyword evidence="6 9" id="KW-0648">Protein biosynthesis</keyword>
<dbReference type="PROSITE" id="PS00178">
    <property type="entry name" value="AA_TRNA_LIGASE_I"/>
    <property type="match status" value="1"/>
</dbReference>
<dbReference type="SUPFAM" id="SSF50677">
    <property type="entry name" value="ValRS/IleRS/LeuRS editing domain"/>
    <property type="match status" value="1"/>
</dbReference>
<dbReference type="FunFam" id="2.20.28.290:FF:000001">
    <property type="entry name" value="Leucine--tRNA ligase"/>
    <property type="match status" value="1"/>
</dbReference>
<dbReference type="OrthoDB" id="9810365at2"/>
<dbReference type="SUPFAM" id="SSF47323">
    <property type="entry name" value="Anticodon-binding domain of a subclass of class I aminoacyl-tRNA synthetases"/>
    <property type="match status" value="1"/>
</dbReference>
<feature type="binding site" evidence="9">
    <location>
        <position position="637"/>
    </location>
    <ligand>
        <name>ATP</name>
        <dbReference type="ChEBI" id="CHEBI:30616"/>
    </ligand>
</feature>
<dbReference type="HAMAP" id="MF_00049_B">
    <property type="entry name" value="Leu_tRNA_synth_B"/>
    <property type="match status" value="1"/>
</dbReference>
<dbReference type="InterPro" id="IPR009008">
    <property type="entry name" value="Val/Leu/Ile-tRNA-synth_edit"/>
</dbReference>
<dbReference type="InterPro" id="IPR009080">
    <property type="entry name" value="tRNAsynth_Ia_anticodon-bd"/>
</dbReference>
<dbReference type="GO" id="GO:0005829">
    <property type="term" value="C:cytosol"/>
    <property type="evidence" value="ECO:0007669"/>
    <property type="project" value="TreeGrafter"/>
</dbReference>
<evidence type="ECO:0000256" key="8">
    <source>
        <dbReference type="ARBA" id="ARBA00047469"/>
    </source>
</evidence>
<keyword evidence="16" id="KW-1185">Reference proteome</keyword>
<dbReference type="Gene3D" id="3.10.20.590">
    <property type="match status" value="1"/>
</dbReference>
<dbReference type="InterPro" id="IPR002300">
    <property type="entry name" value="aa-tRNA-synth_Ia"/>
</dbReference>